<keyword evidence="8" id="KW-1185">Reference proteome</keyword>
<dbReference type="InterPro" id="IPR043129">
    <property type="entry name" value="ATPase_NBD"/>
</dbReference>
<feature type="binding site" evidence="6">
    <location>
        <begin position="172"/>
        <end position="174"/>
    </location>
    <ligand>
        <name>ATP</name>
        <dbReference type="ChEBI" id="CHEBI:30616"/>
    </ligand>
</feature>
<keyword evidence="3 6" id="KW-0067">ATP-binding</keyword>
<dbReference type="PANTHER" id="PTHR42749">
    <property type="entry name" value="CELL SHAPE-DETERMINING PROTEIN MREB"/>
    <property type="match status" value="1"/>
</dbReference>
<comment type="similarity">
    <text evidence="5 6">Belongs to the FtsA/MreB family.</text>
</comment>
<sequence length="345" mass="36356">MPSLHHTDVDEGDDVSDIGIDLGTANTVVYDSVREVVFDEPSVLLRRRTGGRHGGIVAVGREAAELLGRVPAGLQAMRPLQDGVITDLETARSYLRAVVRRAVSNPWQRAQGRVAIGVPSGATTLERRALLAAADEAGMRRAAAIDEPIAGALACGIDPMDRRAHMVVDVGGGTAEAMAFCYGGVLTSRSCRVAGDEMTVAVFRHLRTEHQLVVGERTAEEIKIRIGIETAPSLPVPGLDAGTGHARLATIPVEEIAEVVRPITESIIQTLAAALHDLPPDAASDILADGVVAFGGAALTRNFDQRLEEAFGFPVKVAENPLTCVAEGAALSLCSPGVIEAYGWR</sequence>
<evidence type="ECO:0000313" key="7">
    <source>
        <dbReference type="EMBL" id="TWF81781.1"/>
    </source>
</evidence>
<dbReference type="PANTHER" id="PTHR42749:SF1">
    <property type="entry name" value="CELL SHAPE-DETERMINING PROTEIN MREB"/>
    <property type="match status" value="1"/>
</dbReference>
<comment type="function">
    <text evidence="6">Forms membrane-associated dynamic filaments that are essential for cell shape determination. Acts by regulating cell wall synthesis and cell elongation, and thus cell shape. A feedback loop between cell geometry and MreB localization may maintain elongated cell shape by targeting cell wall growth to regions of negative cell wall curvature.</text>
</comment>
<evidence type="ECO:0000256" key="5">
    <source>
        <dbReference type="ARBA" id="ARBA00023458"/>
    </source>
</evidence>
<dbReference type="InterPro" id="IPR004753">
    <property type="entry name" value="MreB"/>
</dbReference>
<comment type="subunit">
    <text evidence="6">Forms polymers.</text>
</comment>
<dbReference type="Pfam" id="PF06723">
    <property type="entry name" value="MreB_Mbl"/>
    <property type="match status" value="1"/>
</dbReference>
<keyword evidence="4 6" id="KW-0133">Cell shape</keyword>
<name>A0A561T3T3_9PSEU</name>
<dbReference type="RefSeq" id="WP_212612839.1">
    <property type="nucleotide sequence ID" value="NZ_VIWU01000001.1"/>
</dbReference>
<evidence type="ECO:0000256" key="6">
    <source>
        <dbReference type="HAMAP-Rule" id="MF_02207"/>
    </source>
</evidence>
<proteinExistence type="inferred from homology"/>
<keyword evidence="2 6" id="KW-0547">Nucleotide-binding</keyword>
<dbReference type="Proteomes" id="UP000321261">
    <property type="component" value="Unassembled WGS sequence"/>
</dbReference>
<dbReference type="Gene3D" id="3.30.420.40">
    <property type="match status" value="3"/>
</dbReference>
<comment type="caution">
    <text evidence="7">The sequence shown here is derived from an EMBL/GenBank/DDBJ whole genome shotgun (WGS) entry which is preliminary data.</text>
</comment>
<dbReference type="EMBL" id="VIWU01000001">
    <property type="protein sequence ID" value="TWF81781.1"/>
    <property type="molecule type" value="Genomic_DNA"/>
</dbReference>
<evidence type="ECO:0000256" key="1">
    <source>
        <dbReference type="ARBA" id="ARBA00022490"/>
    </source>
</evidence>
<protein>
    <recommendedName>
        <fullName evidence="6">Cell shape-determining protein MreB</fullName>
    </recommendedName>
</protein>
<dbReference type="GO" id="GO:0008360">
    <property type="term" value="P:regulation of cell shape"/>
    <property type="evidence" value="ECO:0007669"/>
    <property type="project" value="UniProtKB-UniRule"/>
</dbReference>
<evidence type="ECO:0000256" key="3">
    <source>
        <dbReference type="ARBA" id="ARBA00022840"/>
    </source>
</evidence>
<feature type="binding site" evidence="6">
    <location>
        <begin position="220"/>
        <end position="223"/>
    </location>
    <ligand>
        <name>ATP</name>
        <dbReference type="ChEBI" id="CHEBI:30616"/>
    </ligand>
</feature>
<dbReference type="InterPro" id="IPR056546">
    <property type="entry name" value="MreB_MamK-like"/>
</dbReference>
<feature type="binding site" evidence="6">
    <location>
        <begin position="24"/>
        <end position="26"/>
    </location>
    <ligand>
        <name>ATP</name>
        <dbReference type="ChEBI" id="CHEBI:30616"/>
    </ligand>
</feature>
<comment type="subcellular location">
    <subcellularLocation>
        <location evidence="6">Cytoplasm</location>
    </subcellularLocation>
    <text evidence="6">Membrane-associated.</text>
</comment>
<feature type="binding site" evidence="6">
    <location>
        <begin position="296"/>
        <end position="299"/>
    </location>
    <ligand>
        <name>ATP</name>
        <dbReference type="ChEBI" id="CHEBI:30616"/>
    </ligand>
</feature>
<dbReference type="HAMAP" id="MF_02207">
    <property type="entry name" value="MreB"/>
    <property type="match status" value="1"/>
</dbReference>
<dbReference type="GO" id="GO:0000902">
    <property type="term" value="P:cell morphogenesis"/>
    <property type="evidence" value="ECO:0007669"/>
    <property type="project" value="InterPro"/>
</dbReference>
<dbReference type="NCBIfam" id="NF010539">
    <property type="entry name" value="PRK13927.1"/>
    <property type="match status" value="1"/>
</dbReference>
<dbReference type="GO" id="GO:0005524">
    <property type="term" value="F:ATP binding"/>
    <property type="evidence" value="ECO:0007669"/>
    <property type="project" value="UniProtKB-KW"/>
</dbReference>
<keyword evidence="1 6" id="KW-0963">Cytoplasm</keyword>
<organism evidence="7 8">
    <name type="scientific">Pseudonocardia hierapolitana</name>
    <dbReference type="NCBI Taxonomy" id="1128676"/>
    <lineage>
        <taxon>Bacteria</taxon>
        <taxon>Bacillati</taxon>
        <taxon>Actinomycetota</taxon>
        <taxon>Actinomycetes</taxon>
        <taxon>Pseudonocardiales</taxon>
        <taxon>Pseudonocardiaceae</taxon>
        <taxon>Pseudonocardia</taxon>
    </lineage>
</organism>
<accession>A0A561T3T3</accession>
<dbReference type="PRINTS" id="PR01652">
    <property type="entry name" value="SHAPEPROTEIN"/>
</dbReference>
<dbReference type="CDD" id="cd10225">
    <property type="entry name" value="ASKHA_NBD_MreB-like"/>
    <property type="match status" value="1"/>
</dbReference>
<evidence type="ECO:0000313" key="8">
    <source>
        <dbReference type="Proteomes" id="UP000321261"/>
    </source>
</evidence>
<reference evidence="7 8" key="1">
    <citation type="submission" date="2019-06" db="EMBL/GenBank/DDBJ databases">
        <title>Sequencing the genomes of 1000 actinobacteria strains.</title>
        <authorList>
            <person name="Klenk H.-P."/>
        </authorList>
    </citation>
    <scope>NUCLEOTIDE SEQUENCE [LARGE SCALE GENOMIC DNA]</scope>
    <source>
        <strain evidence="7 8">DSM 45671</strain>
    </source>
</reference>
<dbReference type="SUPFAM" id="SSF53067">
    <property type="entry name" value="Actin-like ATPase domain"/>
    <property type="match status" value="2"/>
</dbReference>
<evidence type="ECO:0000256" key="4">
    <source>
        <dbReference type="ARBA" id="ARBA00022960"/>
    </source>
</evidence>
<dbReference type="AlphaFoldDB" id="A0A561T3T3"/>
<gene>
    <name evidence="6" type="primary">mreB</name>
    <name evidence="7" type="ORF">FHX44_117726</name>
</gene>
<dbReference type="GO" id="GO:0005737">
    <property type="term" value="C:cytoplasm"/>
    <property type="evidence" value="ECO:0007669"/>
    <property type="project" value="UniProtKB-SubCell"/>
</dbReference>
<evidence type="ECO:0000256" key="2">
    <source>
        <dbReference type="ARBA" id="ARBA00022741"/>
    </source>
</evidence>